<feature type="transmembrane region" description="Helical" evidence="9">
    <location>
        <begin position="98"/>
        <end position="116"/>
    </location>
</feature>
<keyword evidence="2 8" id="KW-0812">Transmembrane</keyword>
<evidence type="ECO:0000256" key="7">
    <source>
        <dbReference type="ARBA" id="ARBA00023180"/>
    </source>
</evidence>
<reference evidence="11 12" key="1">
    <citation type="journal article" date="2020" name="Mol. Plant">
        <title>The Chromosome-Based Rubber Tree Genome Provides New Insights into Spurge Genome Evolution and Rubber Biosynthesis.</title>
        <authorList>
            <person name="Liu J."/>
            <person name="Shi C."/>
            <person name="Shi C.C."/>
            <person name="Li W."/>
            <person name="Zhang Q.J."/>
            <person name="Zhang Y."/>
            <person name="Li K."/>
            <person name="Lu H.F."/>
            <person name="Shi C."/>
            <person name="Zhu S.T."/>
            <person name="Xiao Z.Y."/>
            <person name="Nan H."/>
            <person name="Yue Y."/>
            <person name="Zhu X.G."/>
            <person name="Wu Y."/>
            <person name="Hong X.N."/>
            <person name="Fan G.Y."/>
            <person name="Tong Y."/>
            <person name="Zhang D."/>
            <person name="Mao C.L."/>
            <person name="Liu Y.L."/>
            <person name="Hao S.J."/>
            <person name="Liu W.Q."/>
            <person name="Lv M.Q."/>
            <person name="Zhang H.B."/>
            <person name="Liu Y."/>
            <person name="Hu-Tang G.R."/>
            <person name="Wang J.P."/>
            <person name="Wang J.H."/>
            <person name="Sun Y.H."/>
            <person name="Ni S.B."/>
            <person name="Chen W.B."/>
            <person name="Zhang X.C."/>
            <person name="Jiao Y.N."/>
            <person name="Eichler E.E."/>
            <person name="Li G.H."/>
            <person name="Liu X."/>
            <person name="Gao L.Z."/>
        </authorList>
    </citation>
    <scope>NUCLEOTIDE SEQUENCE [LARGE SCALE GENOMIC DNA]</scope>
    <source>
        <strain evidence="12">cv. GT1</strain>
        <tissue evidence="11">Leaf</tissue>
    </source>
</reference>
<evidence type="ECO:0000259" key="10">
    <source>
        <dbReference type="PROSITE" id="PS51846"/>
    </source>
</evidence>
<dbReference type="GO" id="GO:0005737">
    <property type="term" value="C:cytoplasm"/>
    <property type="evidence" value="ECO:0007669"/>
    <property type="project" value="TreeGrafter"/>
</dbReference>
<sequence>MRDDSVPCCQPEFWAYLVACFILVSFAGITSGLALGLLSFSKVDLEVLIKAGQPQDRKNAAKILPIVKNEHLLLCTLLIVKSLAMEALPIFLDSILPAWAAILMSVTLVITFAEIIPQAVCSRHGLSLGANLSPLVRFLLQLFYPVAYPISKMLDWLLGKAHSALLRRAELKTYVDLHANEAGKGGELSHHETTIISGALDLTQKSAQDAMTPISEIFSLDINSKLDMHTMGLIMNRGHSRVPIYSGSPNNLIGIILVKNLIFCHPENETPIKHMSIRRIPRVYEDWPLYNILSQFQKGHSHMAFVVKRNKDVKITAHNVGQPIVLTIDSGSISKQAKEQKKENSSPYDRIANIIISTNTSPLYSTDTEFQSPTIKSVVEQDKELHPQGKNWERGVGDTSYEDLESLPSNLDEEIIGIVTMEDVMEELLQGEILDETDEYVAVHNKIRINLLPSRTSPGSSGRVSVSHLDWKTPQPSPLSSYTPILRSPIPPYIQPPLERPTLYASPGKPTLNHVNVSLSGLKEAVAKSLVAFEAPTR</sequence>
<dbReference type="PROSITE" id="PS51846">
    <property type="entry name" value="CNNM"/>
    <property type="match status" value="1"/>
</dbReference>
<dbReference type="GO" id="GO:0030026">
    <property type="term" value="P:intracellular manganese ion homeostasis"/>
    <property type="evidence" value="ECO:0007669"/>
    <property type="project" value="TreeGrafter"/>
</dbReference>
<dbReference type="AlphaFoldDB" id="A0A6A6MJG8"/>
<dbReference type="Proteomes" id="UP000467840">
    <property type="component" value="Chromosome 14"/>
</dbReference>
<evidence type="ECO:0000313" key="12">
    <source>
        <dbReference type="Proteomes" id="UP000467840"/>
    </source>
</evidence>
<keyword evidence="4 8" id="KW-1133">Transmembrane helix</keyword>
<dbReference type="SUPFAM" id="SSF54631">
    <property type="entry name" value="CBS-domain pair"/>
    <property type="match status" value="1"/>
</dbReference>
<protein>
    <recommendedName>
        <fullName evidence="10">CNNM transmembrane domain-containing protein</fullName>
    </recommendedName>
</protein>
<dbReference type="Gene3D" id="3.10.580.10">
    <property type="entry name" value="CBS-domain"/>
    <property type="match status" value="2"/>
</dbReference>
<evidence type="ECO:0000256" key="9">
    <source>
        <dbReference type="SAM" id="Phobius"/>
    </source>
</evidence>
<comment type="subcellular location">
    <subcellularLocation>
        <location evidence="1">Membrane</location>
        <topology evidence="1">Multi-pass membrane protein</topology>
    </subcellularLocation>
</comment>
<dbReference type="InterPro" id="IPR002550">
    <property type="entry name" value="CNNM"/>
</dbReference>
<keyword evidence="3" id="KW-0677">Repeat</keyword>
<accession>A0A6A6MJG8</accession>
<evidence type="ECO:0000256" key="2">
    <source>
        <dbReference type="ARBA" id="ARBA00022692"/>
    </source>
</evidence>
<evidence type="ECO:0000256" key="1">
    <source>
        <dbReference type="ARBA" id="ARBA00004141"/>
    </source>
</evidence>
<dbReference type="InterPro" id="IPR044751">
    <property type="entry name" value="Ion_transp-like_CBS"/>
</dbReference>
<comment type="caution">
    <text evidence="11">The sequence shown here is derived from an EMBL/GenBank/DDBJ whole genome shotgun (WGS) entry which is preliminary data.</text>
</comment>
<dbReference type="GO" id="GO:0010960">
    <property type="term" value="P:magnesium ion homeostasis"/>
    <property type="evidence" value="ECO:0007669"/>
    <property type="project" value="InterPro"/>
</dbReference>
<keyword evidence="12" id="KW-1185">Reference proteome</keyword>
<feature type="transmembrane region" description="Helical" evidence="9">
    <location>
        <begin position="13"/>
        <end position="40"/>
    </location>
</feature>
<feature type="transmembrane region" description="Helical" evidence="9">
    <location>
        <begin position="128"/>
        <end position="147"/>
    </location>
</feature>
<dbReference type="CDD" id="cd04590">
    <property type="entry name" value="CBS_pair_CorC_HlyC_assoc"/>
    <property type="match status" value="1"/>
</dbReference>
<proteinExistence type="predicted"/>
<keyword evidence="5" id="KW-0129">CBS domain</keyword>
<gene>
    <name evidence="11" type="ORF">GH714_028806</name>
</gene>
<evidence type="ECO:0000256" key="6">
    <source>
        <dbReference type="ARBA" id="ARBA00023136"/>
    </source>
</evidence>
<keyword evidence="7" id="KW-0325">Glycoprotein</keyword>
<dbReference type="Pfam" id="PF01595">
    <property type="entry name" value="CNNM"/>
    <property type="match status" value="1"/>
</dbReference>
<dbReference type="InterPro" id="IPR045095">
    <property type="entry name" value="ACDP"/>
</dbReference>
<dbReference type="EMBL" id="JAAGAX010000006">
    <property type="protein sequence ID" value="KAF2312256.1"/>
    <property type="molecule type" value="Genomic_DNA"/>
</dbReference>
<evidence type="ECO:0000313" key="11">
    <source>
        <dbReference type="EMBL" id="KAF2312256.1"/>
    </source>
</evidence>
<feature type="domain" description="CNNM transmembrane" evidence="10">
    <location>
        <begin position="9"/>
        <end position="192"/>
    </location>
</feature>
<keyword evidence="6 8" id="KW-0472">Membrane</keyword>
<evidence type="ECO:0000256" key="3">
    <source>
        <dbReference type="ARBA" id="ARBA00022737"/>
    </source>
</evidence>
<evidence type="ECO:0000256" key="8">
    <source>
        <dbReference type="PROSITE-ProRule" id="PRU01193"/>
    </source>
</evidence>
<dbReference type="InterPro" id="IPR046342">
    <property type="entry name" value="CBS_dom_sf"/>
</dbReference>
<dbReference type="PANTHER" id="PTHR12064:SF72">
    <property type="entry name" value="CBS DOMAIN PROTEIN"/>
    <property type="match status" value="1"/>
</dbReference>
<organism evidence="11 12">
    <name type="scientific">Hevea brasiliensis</name>
    <name type="common">Para rubber tree</name>
    <name type="synonym">Siphonia brasiliensis</name>
    <dbReference type="NCBI Taxonomy" id="3981"/>
    <lineage>
        <taxon>Eukaryota</taxon>
        <taxon>Viridiplantae</taxon>
        <taxon>Streptophyta</taxon>
        <taxon>Embryophyta</taxon>
        <taxon>Tracheophyta</taxon>
        <taxon>Spermatophyta</taxon>
        <taxon>Magnoliopsida</taxon>
        <taxon>eudicotyledons</taxon>
        <taxon>Gunneridae</taxon>
        <taxon>Pentapetalae</taxon>
        <taxon>rosids</taxon>
        <taxon>fabids</taxon>
        <taxon>Malpighiales</taxon>
        <taxon>Euphorbiaceae</taxon>
        <taxon>Crotonoideae</taxon>
        <taxon>Micrandreae</taxon>
        <taxon>Hevea</taxon>
    </lineage>
</organism>
<evidence type="ECO:0000256" key="4">
    <source>
        <dbReference type="ARBA" id="ARBA00022989"/>
    </source>
</evidence>
<dbReference type="FunFam" id="3.10.580.10:FF:000015">
    <property type="entry name" value="DUF21 domain-containing protein"/>
    <property type="match status" value="1"/>
</dbReference>
<dbReference type="PANTHER" id="PTHR12064">
    <property type="entry name" value="METAL TRANSPORTER CNNM"/>
    <property type="match status" value="1"/>
</dbReference>
<name>A0A6A6MJG8_HEVBR</name>
<evidence type="ECO:0000256" key="5">
    <source>
        <dbReference type="ARBA" id="ARBA00023122"/>
    </source>
</evidence>
<dbReference type="GO" id="GO:0016020">
    <property type="term" value="C:membrane"/>
    <property type="evidence" value="ECO:0007669"/>
    <property type="project" value="UniProtKB-SubCell"/>
</dbReference>